<keyword evidence="3" id="KW-0804">Transcription</keyword>
<evidence type="ECO:0000259" key="4">
    <source>
        <dbReference type="Pfam" id="PF13377"/>
    </source>
</evidence>
<dbReference type="SUPFAM" id="SSF53822">
    <property type="entry name" value="Periplasmic binding protein-like I"/>
    <property type="match status" value="1"/>
</dbReference>
<dbReference type="InterPro" id="IPR028082">
    <property type="entry name" value="Peripla_BP_I"/>
</dbReference>
<evidence type="ECO:0000256" key="2">
    <source>
        <dbReference type="ARBA" id="ARBA00023125"/>
    </source>
</evidence>
<dbReference type="PANTHER" id="PTHR30146">
    <property type="entry name" value="LACI-RELATED TRANSCRIPTIONAL REPRESSOR"/>
    <property type="match status" value="1"/>
</dbReference>
<feature type="domain" description="Transcriptional regulator LacI/GalR-like sensor" evidence="4">
    <location>
        <begin position="3"/>
        <end position="135"/>
    </location>
</feature>
<dbReference type="CDD" id="cd06267">
    <property type="entry name" value="PBP1_LacI_sugar_binding-like"/>
    <property type="match status" value="1"/>
</dbReference>
<dbReference type="GO" id="GO:0000976">
    <property type="term" value="F:transcription cis-regulatory region binding"/>
    <property type="evidence" value="ECO:0007669"/>
    <property type="project" value="TreeGrafter"/>
</dbReference>
<dbReference type="EMBL" id="CP023198">
    <property type="protein sequence ID" value="AUE18626.1"/>
    <property type="molecule type" value="Genomic_DNA"/>
</dbReference>
<dbReference type="Gene3D" id="3.40.50.2300">
    <property type="match status" value="2"/>
</dbReference>
<name>A0AAN1IEQ7_BIFBR</name>
<dbReference type="PANTHER" id="PTHR30146:SF153">
    <property type="entry name" value="LACTOSE OPERON REPRESSOR"/>
    <property type="match status" value="1"/>
</dbReference>
<evidence type="ECO:0000313" key="6">
    <source>
        <dbReference type="Proteomes" id="UP000232496"/>
    </source>
</evidence>
<dbReference type="Proteomes" id="UP000232496">
    <property type="component" value="Chromosome"/>
</dbReference>
<dbReference type="Pfam" id="PF13377">
    <property type="entry name" value="Peripla_BP_3"/>
    <property type="match status" value="1"/>
</dbReference>
<protein>
    <submittedName>
        <fullName evidence="5">RbsR-type transcription regulator/ ribose operon repressor</fullName>
    </submittedName>
</protein>
<gene>
    <name evidence="5" type="ORF">DRBB29_1073</name>
</gene>
<evidence type="ECO:0000313" key="5">
    <source>
        <dbReference type="EMBL" id="AUE18626.1"/>
    </source>
</evidence>
<sequence>MLGYRDALEKHGIPFREDNALRCPFSFEGGDNAVRELLARNRSFDALICGNDSIAIGAMHRLLHSGLRVPEDIKVLGWDDSPEGRYSNPSLTTVAMNVPAIAQAAVEAVLTGIDGKGTSRGKIIFDHQLIIRESTGGMKNSPYTPTKQSVQPPMTYKNCTGGSSAEHCTEANRGTGLYCDDDGIDCETRPNY</sequence>
<proteinExistence type="predicted"/>
<accession>A0AAN1IEQ7</accession>
<evidence type="ECO:0000256" key="1">
    <source>
        <dbReference type="ARBA" id="ARBA00023015"/>
    </source>
</evidence>
<keyword evidence="2" id="KW-0238">DNA-binding</keyword>
<evidence type="ECO:0000256" key="3">
    <source>
        <dbReference type="ARBA" id="ARBA00023163"/>
    </source>
</evidence>
<dbReference type="AlphaFoldDB" id="A0AAN1IEQ7"/>
<dbReference type="InterPro" id="IPR046335">
    <property type="entry name" value="LacI/GalR-like_sensor"/>
</dbReference>
<dbReference type="GO" id="GO:0003700">
    <property type="term" value="F:DNA-binding transcription factor activity"/>
    <property type="evidence" value="ECO:0007669"/>
    <property type="project" value="TreeGrafter"/>
</dbReference>
<reference evidence="5 6" key="1">
    <citation type="submission" date="2017-09" db="EMBL/GenBank/DDBJ databases">
        <title>Comparative genomics and methylome analysis of the gut commensal Bifidobacterium breve.</title>
        <authorList>
            <person name="Bottacini F."/>
            <person name="Morrissey R."/>
            <person name="Roberts R.J."/>
            <person name="James K."/>
            <person name="van Breen J."/>
            <person name="Egan M."/>
            <person name="Lambert J."/>
            <person name="van Limpt K."/>
            <person name="Stanton C."/>
            <person name="Knol J."/>
            <person name="O' Connell Motherway M."/>
            <person name="van Sinderen D."/>
        </authorList>
    </citation>
    <scope>NUCLEOTIDE SEQUENCE [LARGE SCALE GENOMIC DNA]</scope>
    <source>
        <strain evidence="5 6">DRBB29</strain>
    </source>
</reference>
<organism evidence="5 6">
    <name type="scientific">Bifidobacterium breve</name>
    <dbReference type="NCBI Taxonomy" id="1685"/>
    <lineage>
        <taxon>Bacteria</taxon>
        <taxon>Bacillati</taxon>
        <taxon>Actinomycetota</taxon>
        <taxon>Actinomycetes</taxon>
        <taxon>Bifidobacteriales</taxon>
        <taxon>Bifidobacteriaceae</taxon>
        <taxon>Bifidobacterium</taxon>
    </lineage>
</organism>
<keyword evidence="1" id="KW-0805">Transcription regulation</keyword>